<protein>
    <submittedName>
        <fullName evidence="7">MFS transporter</fullName>
    </submittedName>
</protein>
<dbReference type="Pfam" id="PF07690">
    <property type="entry name" value="MFS_1"/>
    <property type="match status" value="1"/>
</dbReference>
<dbReference type="AlphaFoldDB" id="A0A9X2SXQ7"/>
<dbReference type="GO" id="GO:0022857">
    <property type="term" value="F:transmembrane transporter activity"/>
    <property type="evidence" value="ECO:0007669"/>
    <property type="project" value="InterPro"/>
</dbReference>
<evidence type="ECO:0000256" key="3">
    <source>
        <dbReference type="ARBA" id="ARBA00022692"/>
    </source>
</evidence>
<feature type="transmembrane region" description="Helical" evidence="6">
    <location>
        <begin position="392"/>
        <end position="410"/>
    </location>
</feature>
<feature type="transmembrane region" description="Helical" evidence="6">
    <location>
        <begin position="12"/>
        <end position="33"/>
    </location>
</feature>
<gene>
    <name evidence="7" type="ORF">NU887_03215</name>
</gene>
<dbReference type="RefSeq" id="WP_258421908.1">
    <property type="nucleotide sequence ID" value="NZ_JANSUY010000001.1"/>
</dbReference>
<keyword evidence="5 6" id="KW-0472">Membrane</keyword>
<feature type="transmembrane region" description="Helical" evidence="6">
    <location>
        <begin position="226"/>
        <end position="248"/>
    </location>
</feature>
<reference evidence="7" key="1">
    <citation type="submission" date="2022-08" db="EMBL/GenBank/DDBJ databases">
        <authorList>
            <person name="Zhang D."/>
        </authorList>
    </citation>
    <scope>NUCLEOTIDE SEQUENCE</scope>
    <source>
        <strain evidence="7">XJ19-11</strain>
    </source>
</reference>
<proteinExistence type="predicted"/>
<feature type="transmembrane region" description="Helical" evidence="6">
    <location>
        <begin position="143"/>
        <end position="162"/>
    </location>
</feature>
<keyword evidence="4 6" id="KW-1133">Transmembrane helix</keyword>
<dbReference type="InterPro" id="IPR011701">
    <property type="entry name" value="MFS"/>
</dbReference>
<feature type="transmembrane region" description="Helical" evidence="6">
    <location>
        <begin position="45"/>
        <end position="63"/>
    </location>
</feature>
<evidence type="ECO:0000256" key="2">
    <source>
        <dbReference type="ARBA" id="ARBA00022448"/>
    </source>
</evidence>
<sequence length="428" mass="48019">MSKTLKNNPWYWIPPLYLTEGIPYVLIITVSVIMYKKLGVDNSDIGLYTSFLYLPWVIKPLWSPLVDLYGTKRKWFLAMQLVLSFAFLCIGLSVPTSQFFVLTLAFFWLASFASATNDIASDGFYLLALKEEQQSFFIGLRSTFYRVAMVTGQGLFVIVAGYLEVKYGDNAKAWSLTMVMVAALMFVLTLINLLTTPNIEKSSTYVKEVQLTFWKVFSSFFKKKEIWAALAFILFYRLGESQLVKMASPFLLDSRPEGGLGLSTTDVGLIYGTFGIIALSLGGIIGGVVISKDGLGKWMLPMILALNVPNFFYYLLAYFQPESAFWAGSVVVVEQLGYGFGFAAFMMYLIYVSEGPSKTSHYAIATGFMAMGMMLPGMASGFVQEWLGYEGFFLWVVAAALPGILMIRYVKFPKEYGKKKVEEIQNEK</sequence>
<dbReference type="GO" id="GO:0016020">
    <property type="term" value="C:membrane"/>
    <property type="evidence" value="ECO:0007669"/>
    <property type="project" value="UniProtKB-SubCell"/>
</dbReference>
<keyword evidence="8" id="KW-1185">Reference proteome</keyword>
<dbReference type="InterPro" id="IPR036259">
    <property type="entry name" value="MFS_trans_sf"/>
</dbReference>
<evidence type="ECO:0000256" key="5">
    <source>
        <dbReference type="ARBA" id="ARBA00023136"/>
    </source>
</evidence>
<dbReference type="Proteomes" id="UP001142175">
    <property type="component" value="Unassembled WGS sequence"/>
</dbReference>
<organism evidence="7 8">
    <name type="scientific">Aquiflexum gelatinilyticum</name>
    <dbReference type="NCBI Taxonomy" id="2961943"/>
    <lineage>
        <taxon>Bacteria</taxon>
        <taxon>Pseudomonadati</taxon>
        <taxon>Bacteroidota</taxon>
        <taxon>Cytophagia</taxon>
        <taxon>Cytophagales</taxon>
        <taxon>Cyclobacteriaceae</taxon>
        <taxon>Aquiflexum</taxon>
    </lineage>
</organism>
<feature type="transmembrane region" description="Helical" evidence="6">
    <location>
        <begin position="325"/>
        <end position="350"/>
    </location>
</feature>
<dbReference type="InterPro" id="IPR004752">
    <property type="entry name" value="AmpG_permease/AT-1"/>
</dbReference>
<feature type="transmembrane region" description="Helical" evidence="6">
    <location>
        <begin position="75"/>
        <end position="93"/>
    </location>
</feature>
<accession>A0A9X2SXQ7</accession>
<feature type="transmembrane region" description="Helical" evidence="6">
    <location>
        <begin position="362"/>
        <end position="380"/>
    </location>
</feature>
<evidence type="ECO:0000313" key="8">
    <source>
        <dbReference type="Proteomes" id="UP001142175"/>
    </source>
</evidence>
<keyword evidence="2" id="KW-0813">Transport</keyword>
<feature type="transmembrane region" description="Helical" evidence="6">
    <location>
        <begin position="174"/>
        <end position="194"/>
    </location>
</feature>
<feature type="transmembrane region" description="Helical" evidence="6">
    <location>
        <begin position="99"/>
        <end position="120"/>
    </location>
</feature>
<keyword evidence="3 6" id="KW-0812">Transmembrane</keyword>
<dbReference type="Gene3D" id="1.20.1250.20">
    <property type="entry name" value="MFS general substrate transporter like domains"/>
    <property type="match status" value="2"/>
</dbReference>
<evidence type="ECO:0000256" key="4">
    <source>
        <dbReference type="ARBA" id="ARBA00022989"/>
    </source>
</evidence>
<comment type="caution">
    <text evidence="7">The sequence shown here is derived from an EMBL/GenBank/DDBJ whole genome shotgun (WGS) entry which is preliminary data.</text>
</comment>
<dbReference type="PANTHER" id="PTHR12778">
    <property type="entry name" value="SOLUTE CARRIER FAMILY 33 ACETYL-COA TRANSPORTER -RELATED"/>
    <property type="match status" value="1"/>
</dbReference>
<name>A0A9X2SXQ7_9BACT</name>
<comment type="subcellular location">
    <subcellularLocation>
        <location evidence="1">Membrane</location>
        <topology evidence="1">Multi-pass membrane protein</topology>
    </subcellularLocation>
</comment>
<dbReference type="EMBL" id="JANSUY010000001">
    <property type="protein sequence ID" value="MCR9014029.1"/>
    <property type="molecule type" value="Genomic_DNA"/>
</dbReference>
<feature type="transmembrane region" description="Helical" evidence="6">
    <location>
        <begin position="298"/>
        <end position="319"/>
    </location>
</feature>
<feature type="transmembrane region" description="Helical" evidence="6">
    <location>
        <begin position="268"/>
        <end position="291"/>
    </location>
</feature>
<dbReference type="SUPFAM" id="SSF103473">
    <property type="entry name" value="MFS general substrate transporter"/>
    <property type="match status" value="1"/>
</dbReference>
<dbReference type="PANTHER" id="PTHR12778:SF10">
    <property type="entry name" value="MAJOR FACILITATOR SUPERFAMILY DOMAIN-CONTAINING PROTEIN 3"/>
    <property type="match status" value="1"/>
</dbReference>
<evidence type="ECO:0000256" key="1">
    <source>
        <dbReference type="ARBA" id="ARBA00004141"/>
    </source>
</evidence>
<evidence type="ECO:0000256" key="6">
    <source>
        <dbReference type="SAM" id="Phobius"/>
    </source>
</evidence>
<evidence type="ECO:0000313" key="7">
    <source>
        <dbReference type="EMBL" id="MCR9014029.1"/>
    </source>
</evidence>